<evidence type="ECO:0000256" key="2">
    <source>
        <dbReference type="ARBA" id="ARBA00023004"/>
    </source>
</evidence>
<dbReference type="AlphaFoldDB" id="A0A0B7ICF7"/>
<evidence type="ECO:0000256" key="4">
    <source>
        <dbReference type="ARBA" id="ARBA00023239"/>
    </source>
</evidence>
<keyword evidence="4 7" id="KW-0456">Lyase</keyword>
<dbReference type="InterPro" id="IPR001015">
    <property type="entry name" value="Ferrochelatase"/>
</dbReference>
<sequence>MGISFFCTEKIYLCKLTIQIQYTIHKMKGVLLVNLGSPDSTEVGDVKRYLDEFLMDERVIDFPYLLRSLIVRGIILRIRPKKTAAAYKKIWWEEGSPLIVITKRLLEKVQTQTSIPVEMAMRYGNPSIEYGLNQLKNKGVTDVLLLPLYPQYAMATTQTIEVLTEKLVQTKFKGMKITKFPAFYNRTEYIDALAKVTKTYLDANQFDHLLFSYHGVPERHLYKTVRTKNHKKIVDHEYCCAPESEESKYCYRTHCFETTRLLVEKLGLQEGTYSQAFQSRLGIDKWLEPFTSDRVEELAKSGTKKLAVITPAFVADCIETLEEIEMEAGEDFLHNGGEEFKMIPCLNDDNSWVSALVTWIQEWQNK</sequence>
<dbReference type="CDD" id="cd03411">
    <property type="entry name" value="Ferrochelatase_N"/>
    <property type="match status" value="1"/>
</dbReference>
<comment type="similarity">
    <text evidence="1 7 8">Belongs to the ferrochelatase family.</text>
</comment>
<dbReference type="EC" id="4.98.1.1" evidence="7"/>
<dbReference type="PANTHER" id="PTHR11108">
    <property type="entry name" value="FERROCHELATASE"/>
    <property type="match status" value="1"/>
</dbReference>
<keyword evidence="5 7" id="KW-0627">Porphyrin biosynthesis</keyword>
<keyword evidence="3 7" id="KW-0350">Heme biosynthesis</keyword>
<reference evidence="9 10" key="1">
    <citation type="submission" date="2015-01" db="EMBL/GenBank/DDBJ databases">
        <authorList>
            <person name="Xiang T."/>
            <person name="Song Y."/>
            <person name="Huang L."/>
            <person name="Wang B."/>
            <person name="Wu P."/>
        </authorList>
    </citation>
    <scope>NUCLEOTIDE SEQUENCE [LARGE SCALE GENOMIC DNA]</scope>
    <source>
        <strain evidence="9 10">CcD38</strain>
    </source>
</reference>
<evidence type="ECO:0000256" key="1">
    <source>
        <dbReference type="ARBA" id="ARBA00007718"/>
    </source>
</evidence>
<protein>
    <recommendedName>
        <fullName evidence="7">Ferrochelatase</fullName>
        <ecNumber evidence="7">4.98.1.1</ecNumber>
    </recommendedName>
    <alternativeName>
        <fullName evidence="7">Heme synthase</fullName>
    </alternativeName>
    <alternativeName>
        <fullName evidence="7">Protoheme ferro-lyase</fullName>
    </alternativeName>
</protein>
<comment type="catalytic activity">
    <reaction evidence="6">
        <text>Fe-coproporphyrin III + 2 H(+) = coproporphyrin III + Fe(2+)</text>
        <dbReference type="Rhea" id="RHEA:49572"/>
        <dbReference type="ChEBI" id="CHEBI:15378"/>
        <dbReference type="ChEBI" id="CHEBI:29033"/>
        <dbReference type="ChEBI" id="CHEBI:68438"/>
        <dbReference type="ChEBI" id="CHEBI:131725"/>
        <dbReference type="EC" id="4.99.1.9"/>
    </reaction>
    <physiologicalReaction direction="right-to-left" evidence="6">
        <dbReference type="Rhea" id="RHEA:49574"/>
    </physiologicalReaction>
</comment>
<gene>
    <name evidence="7 9" type="primary">hemH</name>
    <name evidence="9" type="ORF">CCAND38_860004</name>
</gene>
<feature type="binding site" evidence="7">
    <location>
        <position position="319"/>
    </location>
    <ligand>
        <name>Fe(2+)</name>
        <dbReference type="ChEBI" id="CHEBI:29033"/>
    </ligand>
</feature>
<comment type="catalytic activity">
    <reaction evidence="7">
        <text>heme b + 2 H(+) = protoporphyrin IX + Fe(2+)</text>
        <dbReference type="Rhea" id="RHEA:22584"/>
        <dbReference type="ChEBI" id="CHEBI:15378"/>
        <dbReference type="ChEBI" id="CHEBI:29033"/>
        <dbReference type="ChEBI" id="CHEBI:57306"/>
        <dbReference type="ChEBI" id="CHEBI:60344"/>
        <dbReference type="EC" id="4.98.1.1"/>
    </reaction>
</comment>
<dbReference type="PANTHER" id="PTHR11108:SF1">
    <property type="entry name" value="FERROCHELATASE, MITOCHONDRIAL"/>
    <property type="match status" value="1"/>
</dbReference>
<evidence type="ECO:0000256" key="8">
    <source>
        <dbReference type="RuleBase" id="RU004185"/>
    </source>
</evidence>
<dbReference type="SUPFAM" id="SSF53800">
    <property type="entry name" value="Chelatase"/>
    <property type="match status" value="1"/>
</dbReference>
<evidence type="ECO:0000256" key="7">
    <source>
        <dbReference type="HAMAP-Rule" id="MF_00323"/>
    </source>
</evidence>
<dbReference type="EMBL" id="CDOI01000202">
    <property type="protein sequence ID" value="CEN49601.1"/>
    <property type="molecule type" value="Genomic_DNA"/>
</dbReference>
<keyword evidence="2 7" id="KW-0408">Iron</keyword>
<evidence type="ECO:0000256" key="6">
    <source>
        <dbReference type="ARBA" id="ARBA00024536"/>
    </source>
</evidence>
<dbReference type="HAMAP" id="MF_00323">
    <property type="entry name" value="Ferrochelatase"/>
    <property type="match status" value="1"/>
</dbReference>
<name>A0A0B7ICF7_9FLAO</name>
<dbReference type="InterPro" id="IPR033659">
    <property type="entry name" value="Ferrochelatase_N"/>
</dbReference>
<dbReference type="CDD" id="cd00419">
    <property type="entry name" value="Ferrochelatase_C"/>
    <property type="match status" value="1"/>
</dbReference>
<dbReference type="InterPro" id="IPR033644">
    <property type="entry name" value="Ferrochelatase_C"/>
</dbReference>
<comment type="function">
    <text evidence="7">Catalyzes the ferrous insertion into protoporphyrin IX.</text>
</comment>
<comment type="pathway">
    <text evidence="7">Porphyrin-containing compound metabolism; protoheme biosynthesis; protoheme from protoporphyrin-IX: step 1/1.</text>
</comment>
<feature type="binding site" evidence="7">
    <location>
        <position position="214"/>
    </location>
    <ligand>
        <name>Fe(2+)</name>
        <dbReference type="ChEBI" id="CHEBI:29033"/>
    </ligand>
</feature>
<comment type="subcellular location">
    <subcellularLocation>
        <location evidence="7">Cytoplasm</location>
    </subcellularLocation>
</comment>
<dbReference type="UniPathway" id="UPA00252">
    <property type="reaction ID" value="UER00325"/>
</dbReference>
<dbReference type="GO" id="GO:0004325">
    <property type="term" value="F:ferrochelatase activity"/>
    <property type="evidence" value="ECO:0007669"/>
    <property type="project" value="UniProtKB-UniRule"/>
</dbReference>
<evidence type="ECO:0000256" key="5">
    <source>
        <dbReference type="ARBA" id="ARBA00023244"/>
    </source>
</evidence>
<organism evidence="9 10">
    <name type="scientific">Capnocytophaga canis</name>
    <dbReference type="NCBI Taxonomy" id="1848903"/>
    <lineage>
        <taxon>Bacteria</taxon>
        <taxon>Pseudomonadati</taxon>
        <taxon>Bacteroidota</taxon>
        <taxon>Flavobacteriia</taxon>
        <taxon>Flavobacteriales</taxon>
        <taxon>Flavobacteriaceae</taxon>
        <taxon>Capnocytophaga</taxon>
    </lineage>
</organism>
<proteinExistence type="inferred from homology"/>
<dbReference type="Proteomes" id="UP000045051">
    <property type="component" value="Unassembled WGS sequence"/>
</dbReference>
<dbReference type="GO" id="GO:0006783">
    <property type="term" value="P:heme biosynthetic process"/>
    <property type="evidence" value="ECO:0007669"/>
    <property type="project" value="UniProtKB-UniRule"/>
</dbReference>
<dbReference type="Pfam" id="PF00762">
    <property type="entry name" value="Ferrochelatase"/>
    <property type="match status" value="1"/>
</dbReference>
<dbReference type="GO" id="GO:0046872">
    <property type="term" value="F:metal ion binding"/>
    <property type="evidence" value="ECO:0007669"/>
    <property type="project" value="UniProtKB-KW"/>
</dbReference>
<evidence type="ECO:0000256" key="3">
    <source>
        <dbReference type="ARBA" id="ARBA00023133"/>
    </source>
</evidence>
<keyword evidence="10" id="KW-1185">Reference proteome</keyword>
<dbReference type="NCBIfam" id="TIGR00109">
    <property type="entry name" value="hemH"/>
    <property type="match status" value="1"/>
</dbReference>
<dbReference type="GO" id="GO:0005737">
    <property type="term" value="C:cytoplasm"/>
    <property type="evidence" value="ECO:0007669"/>
    <property type="project" value="UniProtKB-SubCell"/>
</dbReference>
<accession>A0A0B7ICF7</accession>
<keyword evidence="7" id="KW-0479">Metal-binding</keyword>
<evidence type="ECO:0000313" key="9">
    <source>
        <dbReference type="EMBL" id="CEN49601.1"/>
    </source>
</evidence>
<keyword evidence="7" id="KW-0963">Cytoplasm</keyword>
<evidence type="ECO:0000313" key="10">
    <source>
        <dbReference type="Proteomes" id="UP000045051"/>
    </source>
</evidence>
<dbReference type="Gene3D" id="3.40.50.1400">
    <property type="match status" value="3"/>
</dbReference>